<feature type="compositionally biased region" description="Polar residues" evidence="1">
    <location>
        <begin position="155"/>
        <end position="172"/>
    </location>
</feature>
<evidence type="ECO:0000256" key="2">
    <source>
        <dbReference type="SAM" id="SignalP"/>
    </source>
</evidence>
<dbReference type="Proteomes" id="UP001385499">
    <property type="component" value="Unassembled WGS sequence"/>
</dbReference>
<gene>
    <name evidence="3" type="ORF">V6575_07980</name>
</gene>
<protein>
    <submittedName>
        <fullName evidence="3">Uncharacterized protein</fullName>
    </submittedName>
</protein>
<keyword evidence="4" id="KW-1185">Reference proteome</keyword>
<keyword evidence="2" id="KW-0732">Signal</keyword>
<organism evidence="3 4">
    <name type="scientific">Roseibium algae</name>
    <dbReference type="NCBI Taxonomy" id="3123038"/>
    <lineage>
        <taxon>Bacteria</taxon>
        <taxon>Pseudomonadati</taxon>
        <taxon>Pseudomonadota</taxon>
        <taxon>Alphaproteobacteria</taxon>
        <taxon>Hyphomicrobiales</taxon>
        <taxon>Stappiaceae</taxon>
        <taxon>Roseibium</taxon>
    </lineage>
</organism>
<evidence type="ECO:0000256" key="1">
    <source>
        <dbReference type="SAM" id="MobiDB-lite"/>
    </source>
</evidence>
<comment type="caution">
    <text evidence="3">The sequence shown here is derived from an EMBL/GenBank/DDBJ whole genome shotgun (WGS) entry which is preliminary data.</text>
</comment>
<dbReference type="RefSeq" id="WP_340273732.1">
    <property type="nucleotide sequence ID" value="NZ_JBAKIA010000004.1"/>
</dbReference>
<proteinExistence type="predicted"/>
<dbReference type="EMBL" id="JBAKIA010000004">
    <property type="protein sequence ID" value="MEJ8474024.1"/>
    <property type="molecule type" value="Genomic_DNA"/>
</dbReference>
<name>A0ABU8TIN9_9HYPH</name>
<feature type="region of interest" description="Disordered" evidence="1">
    <location>
        <begin position="131"/>
        <end position="172"/>
    </location>
</feature>
<feature type="signal peptide" evidence="2">
    <location>
        <begin position="1"/>
        <end position="24"/>
    </location>
</feature>
<sequence length="172" mass="17553">MRLIVGPVFCFVLLLSLIASPVLADSLPEPDNLPIPLPGIPRSADCDAYARSYADSYLGNGDPTGDIVAGGMRGAVIGGGWSGAGGAERGARAGGAVAVLDNLAAYPGGWQGLYDMAFQICSNETSGANYRPQTDPYQTQGQQGANCRSSAGVATRSSRGPISAGSGRNNCR</sequence>
<evidence type="ECO:0000313" key="3">
    <source>
        <dbReference type="EMBL" id="MEJ8474024.1"/>
    </source>
</evidence>
<reference evidence="3 4" key="1">
    <citation type="submission" date="2024-02" db="EMBL/GenBank/DDBJ databases">
        <title>Roseibium algae sp. nov., isolated from marine alga (Grateloupia sp.), showing potential in myo-inositol conversion.</title>
        <authorList>
            <person name="Wang Y."/>
        </authorList>
    </citation>
    <scope>NUCLEOTIDE SEQUENCE [LARGE SCALE GENOMIC DNA]</scope>
    <source>
        <strain evidence="3 4">H3510</strain>
    </source>
</reference>
<accession>A0ABU8TIN9</accession>
<feature type="compositionally biased region" description="Polar residues" evidence="1">
    <location>
        <begin position="131"/>
        <end position="149"/>
    </location>
</feature>
<feature type="chain" id="PRO_5045728309" evidence="2">
    <location>
        <begin position="25"/>
        <end position="172"/>
    </location>
</feature>
<evidence type="ECO:0000313" key="4">
    <source>
        <dbReference type="Proteomes" id="UP001385499"/>
    </source>
</evidence>